<evidence type="ECO:0000313" key="3">
    <source>
        <dbReference type="Proteomes" id="UP000184221"/>
    </source>
</evidence>
<protein>
    <submittedName>
        <fullName evidence="2">BolA protein</fullName>
    </submittedName>
</protein>
<dbReference type="PIRSF" id="PIRSF003113">
    <property type="entry name" value="BolA"/>
    <property type="match status" value="1"/>
</dbReference>
<dbReference type="AlphaFoldDB" id="A0A1M5W2D3"/>
<dbReference type="PANTHER" id="PTHR46230:SF7">
    <property type="entry name" value="BOLA-LIKE PROTEIN 1"/>
    <property type="match status" value="1"/>
</dbReference>
<dbReference type="STRING" id="996342.SAMN05443551_3212"/>
<gene>
    <name evidence="2" type="ORF">SAMN05443551_3212</name>
</gene>
<dbReference type="Pfam" id="PF01722">
    <property type="entry name" value="BolA"/>
    <property type="match status" value="1"/>
</dbReference>
<keyword evidence="3" id="KW-1185">Reference proteome</keyword>
<dbReference type="Gene3D" id="3.30.300.90">
    <property type="entry name" value="BolA-like"/>
    <property type="match status" value="1"/>
</dbReference>
<dbReference type="RefSeq" id="WP_072779065.1">
    <property type="nucleotide sequence ID" value="NZ_FQXC01000004.1"/>
</dbReference>
<dbReference type="PANTHER" id="PTHR46230">
    <property type="match status" value="1"/>
</dbReference>
<accession>A0A1M5W2D3</accession>
<proteinExistence type="inferred from homology"/>
<evidence type="ECO:0000313" key="2">
    <source>
        <dbReference type="EMBL" id="SHH81655.1"/>
    </source>
</evidence>
<comment type="similarity">
    <text evidence="1">Belongs to the BolA/IbaG family.</text>
</comment>
<name>A0A1M5W2D3_9RHOB</name>
<organism evidence="2 3">
    <name type="scientific">Marivita hallyeonensis</name>
    <dbReference type="NCBI Taxonomy" id="996342"/>
    <lineage>
        <taxon>Bacteria</taxon>
        <taxon>Pseudomonadati</taxon>
        <taxon>Pseudomonadota</taxon>
        <taxon>Alphaproteobacteria</taxon>
        <taxon>Rhodobacterales</taxon>
        <taxon>Roseobacteraceae</taxon>
        <taxon>Marivita</taxon>
    </lineage>
</organism>
<sequence>MTRTEQIETRLRDALAPRELTVRDDSERHRGHAGYQEGGESHFHVVIRSDAFAGQSRINRHRMVHKALGPELTAAIHALSMDLDT</sequence>
<dbReference type="SUPFAM" id="SSF82657">
    <property type="entry name" value="BolA-like"/>
    <property type="match status" value="1"/>
</dbReference>
<evidence type="ECO:0000256" key="1">
    <source>
        <dbReference type="RuleBase" id="RU003860"/>
    </source>
</evidence>
<reference evidence="2 3" key="1">
    <citation type="submission" date="2016-11" db="EMBL/GenBank/DDBJ databases">
        <authorList>
            <person name="Jaros S."/>
            <person name="Januszkiewicz K."/>
            <person name="Wedrychowicz H."/>
        </authorList>
    </citation>
    <scope>NUCLEOTIDE SEQUENCE [LARGE SCALE GENOMIC DNA]</scope>
    <source>
        <strain evidence="2 3">DSM 29431</strain>
    </source>
</reference>
<dbReference type="InterPro" id="IPR002634">
    <property type="entry name" value="BolA"/>
</dbReference>
<dbReference type="Proteomes" id="UP000184221">
    <property type="component" value="Unassembled WGS sequence"/>
</dbReference>
<dbReference type="OrthoDB" id="9811118at2"/>
<dbReference type="GO" id="GO:0016226">
    <property type="term" value="P:iron-sulfur cluster assembly"/>
    <property type="evidence" value="ECO:0007669"/>
    <property type="project" value="TreeGrafter"/>
</dbReference>
<dbReference type="InterPro" id="IPR036065">
    <property type="entry name" value="BolA-like_sf"/>
</dbReference>
<dbReference type="EMBL" id="FQXC01000004">
    <property type="protein sequence ID" value="SHH81655.1"/>
    <property type="molecule type" value="Genomic_DNA"/>
</dbReference>